<keyword evidence="3" id="KW-0507">mRNA processing</keyword>
<comment type="caution">
    <text evidence="6">The sequence shown here is derived from an EMBL/GenBank/DDBJ whole genome shotgun (WGS) entry which is preliminary data.</text>
</comment>
<evidence type="ECO:0000256" key="2">
    <source>
        <dbReference type="ARBA" id="ARBA00006644"/>
    </source>
</evidence>
<protein>
    <recommendedName>
        <fullName evidence="8">Cwf15/Cwc15 cell cycle control protein</fullName>
    </recommendedName>
</protein>
<keyword evidence="7" id="KW-1185">Reference proteome</keyword>
<dbReference type="GO" id="GO:0045292">
    <property type="term" value="P:mRNA cis splicing, via spliceosome"/>
    <property type="evidence" value="ECO:0007669"/>
    <property type="project" value="TreeGrafter"/>
</dbReference>
<feature type="region of interest" description="Disordered" evidence="5">
    <location>
        <begin position="1"/>
        <end position="186"/>
    </location>
</feature>
<gene>
    <name evidence="6" type="ORF">INT45_007489</name>
</gene>
<dbReference type="AlphaFoldDB" id="A0A8H7SDN7"/>
<dbReference type="GO" id="GO:0071013">
    <property type="term" value="C:catalytic step 2 spliceosome"/>
    <property type="evidence" value="ECO:0007669"/>
    <property type="project" value="TreeGrafter"/>
</dbReference>
<name>A0A8H7SDN7_9FUNG</name>
<keyword evidence="4" id="KW-0508">mRNA splicing</keyword>
<reference evidence="6 7" key="1">
    <citation type="submission" date="2020-12" db="EMBL/GenBank/DDBJ databases">
        <title>Metabolic potential, ecology and presence of endohyphal bacteria is reflected in genomic diversity of Mucoromycotina.</title>
        <authorList>
            <person name="Muszewska A."/>
            <person name="Okrasinska A."/>
            <person name="Steczkiewicz K."/>
            <person name="Drgas O."/>
            <person name="Orlowska M."/>
            <person name="Perlinska-Lenart U."/>
            <person name="Aleksandrzak-Piekarczyk T."/>
            <person name="Szatraj K."/>
            <person name="Zielenkiewicz U."/>
            <person name="Pilsyk S."/>
            <person name="Malc E."/>
            <person name="Mieczkowski P."/>
            <person name="Kruszewska J.S."/>
            <person name="Biernat P."/>
            <person name="Pawlowska J."/>
        </authorList>
    </citation>
    <scope>NUCLEOTIDE SEQUENCE [LARGE SCALE GENOMIC DNA]</scope>
    <source>
        <strain evidence="6 7">CBS 142.35</strain>
    </source>
</reference>
<organism evidence="6 7">
    <name type="scientific">Circinella minor</name>
    <dbReference type="NCBI Taxonomy" id="1195481"/>
    <lineage>
        <taxon>Eukaryota</taxon>
        <taxon>Fungi</taxon>
        <taxon>Fungi incertae sedis</taxon>
        <taxon>Mucoromycota</taxon>
        <taxon>Mucoromycotina</taxon>
        <taxon>Mucoromycetes</taxon>
        <taxon>Mucorales</taxon>
        <taxon>Lichtheimiaceae</taxon>
        <taxon>Circinella</taxon>
    </lineage>
</organism>
<dbReference type="PANTHER" id="PTHR12718:SF2">
    <property type="entry name" value="SPLICEOSOME-ASSOCIATED PROTEIN CWC15 HOMOLOG"/>
    <property type="match status" value="1"/>
</dbReference>
<comment type="similarity">
    <text evidence="2">Belongs to the CWC15 family.</text>
</comment>
<dbReference type="EMBL" id="JAEPRB010000007">
    <property type="protein sequence ID" value="KAG2227464.1"/>
    <property type="molecule type" value="Genomic_DNA"/>
</dbReference>
<comment type="function">
    <text evidence="1">Involved in pre-mRNA splicing.</text>
</comment>
<feature type="compositionally biased region" description="Basic and acidic residues" evidence="5">
    <location>
        <begin position="48"/>
        <end position="72"/>
    </location>
</feature>
<sequence length="238" mass="27518">MTTAARPTFDPARGNDSKAPSFQYSSRDLASHTKLKFRQPGQGTTDEIGDRERLKEELRKAEQEYYESKEEGGAGGNEDGQKLIQDDQDAEARRQKLLEEAERMAELDKDQSDSESDSGGSSSSSDEESDDDDDDEDNTAELLATLQKIRKERAEEKERQEREKLEEEEAQREEEAMTGNPLLQIANEKRDFSVKRRWDDDVIFKNQARGADEKNKKRFVNDMLRSDFHRRFLTKYIH</sequence>
<evidence type="ECO:0000256" key="3">
    <source>
        <dbReference type="ARBA" id="ARBA00022664"/>
    </source>
</evidence>
<evidence type="ECO:0000256" key="4">
    <source>
        <dbReference type="ARBA" id="ARBA00023187"/>
    </source>
</evidence>
<feature type="compositionally biased region" description="Basic and acidic residues" evidence="5">
    <location>
        <begin position="79"/>
        <end position="112"/>
    </location>
</feature>
<evidence type="ECO:0000313" key="7">
    <source>
        <dbReference type="Proteomes" id="UP000646827"/>
    </source>
</evidence>
<dbReference type="GO" id="GO:0003723">
    <property type="term" value="F:RNA binding"/>
    <property type="evidence" value="ECO:0007669"/>
    <property type="project" value="TreeGrafter"/>
</dbReference>
<accession>A0A8H7SDN7</accession>
<dbReference type="PANTHER" id="PTHR12718">
    <property type="entry name" value="CELL CYCLE CONTROL PROTEIN CWF15"/>
    <property type="match status" value="1"/>
</dbReference>
<evidence type="ECO:0000256" key="1">
    <source>
        <dbReference type="ARBA" id="ARBA00003777"/>
    </source>
</evidence>
<proteinExistence type="inferred from homology"/>
<feature type="compositionally biased region" description="Basic and acidic residues" evidence="5">
    <location>
        <begin position="152"/>
        <end position="165"/>
    </location>
</feature>
<dbReference type="OrthoDB" id="30179at2759"/>
<dbReference type="InterPro" id="IPR006973">
    <property type="entry name" value="Cwf_Cwc_15"/>
</dbReference>
<feature type="compositionally biased region" description="Polar residues" evidence="5">
    <location>
        <begin position="18"/>
        <end position="28"/>
    </location>
</feature>
<evidence type="ECO:0000256" key="5">
    <source>
        <dbReference type="SAM" id="MobiDB-lite"/>
    </source>
</evidence>
<feature type="compositionally biased region" description="Acidic residues" evidence="5">
    <location>
        <begin position="125"/>
        <end position="139"/>
    </location>
</feature>
<dbReference type="Pfam" id="PF04889">
    <property type="entry name" value="Cwf_Cwc_15"/>
    <property type="match status" value="1"/>
</dbReference>
<evidence type="ECO:0008006" key="8">
    <source>
        <dbReference type="Google" id="ProtNLM"/>
    </source>
</evidence>
<dbReference type="Proteomes" id="UP000646827">
    <property type="component" value="Unassembled WGS sequence"/>
</dbReference>
<evidence type="ECO:0000313" key="6">
    <source>
        <dbReference type="EMBL" id="KAG2227464.1"/>
    </source>
</evidence>